<dbReference type="Pfam" id="PF01411">
    <property type="entry name" value="tRNA-synt_2c"/>
    <property type="match status" value="1"/>
</dbReference>
<keyword evidence="4 11" id="KW-0479">Metal-binding</keyword>
<dbReference type="Gene3D" id="3.30.930.10">
    <property type="entry name" value="Bira Bifunctional Protein, Domain 2"/>
    <property type="match status" value="1"/>
</dbReference>
<dbReference type="InterPro" id="IPR018163">
    <property type="entry name" value="Thr/Ala-tRNA-synth_IIc_edit"/>
</dbReference>
<dbReference type="GO" id="GO:0004813">
    <property type="term" value="F:alanine-tRNA ligase activity"/>
    <property type="evidence" value="ECO:0007669"/>
    <property type="project" value="UniProtKB-UniRule"/>
</dbReference>
<evidence type="ECO:0000256" key="10">
    <source>
        <dbReference type="ARBA" id="ARBA00023146"/>
    </source>
</evidence>
<dbReference type="OrthoDB" id="9803884at2"/>
<evidence type="ECO:0000256" key="4">
    <source>
        <dbReference type="ARBA" id="ARBA00022723"/>
    </source>
</evidence>
<dbReference type="PRINTS" id="PR00980">
    <property type="entry name" value="TRNASYNTHALA"/>
</dbReference>
<dbReference type="AlphaFoldDB" id="A0A5B8XDU7"/>
<dbReference type="SUPFAM" id="SSF50447">
    <property type="entry name" value="Translation proteins"/>
    <property type="match status" value="1"/>
</dbReference>
<evidence type="ECO:0000256" key="11">
    <source>
        <dbReference type="HAMAP-Rule" id="MF_00036"/>
    </source>
</evidence>
<dbReference type="RefSeq" id="WP_146820751.1">
    <property type="nucleotide sequence ID" value="NZ_CP029077.1"/>
</dbReference>
<dbReference type="PANTHER" id="PTHR11777:SF9">
    <property type="entry name" value="ALANINE--TRNA LIGASE, CYTOPLASMIC"/>
    <property type="match status" value="1"/>
</dbReference>
<keyword evidence="11" id="KW-0963">Cytoplasm</keyword>
<evidence type="ECO:0000256" key="1">
    <source>
        <dbReference type="ARBA" id="ARBA00008226"/>
    </source>
</evidence>
<dbReference type="Gene3D" id="3.30.980.10">
    <property type="entry name" value="Threonyl-trna Synthetase, Chain A, domain 2"/>
    <property type="match status" value="1"/>
</dbReference>
<evidence type="ECO:0000256" key="7">
    <source>
        <dbReference type="ARBA" id="ARBA00022840"/>
    </source>
</evidence>
<comment type="subcellular location">
    <subcellularLocation>
        <location evidence="11">Cytoplasm</location>
    </subcellularLocation>
</comment>
<dbReference type="InterPro" id="IPR018165">
    <property type="entry name" value="Ala-tRNA-synth_IIc_core"/>
</dbReference>
<evidence type="ECO:0000313" key="13">
    <source>
        <dbReference type="EMBL" id="QED23482.1"/>
    </source>
</evidence>
<keyword evidence="8 11" id="KW-0694">RNA-binding</keyword>
<evidence type="ECO:0000256" key="8">
    <source>
        <dbReference type="ARBA" id="ARBA00022884"/>
    </source>
</evidence>
<reference evidence="13 14" key="1">
    <citation type="journal article" date="2019" name="ISME J.">
        <title>Deianiraea, an extracellular bacterium associated with the ciliate Paramecium, suggests an alternative scenario for the evolution of Rickettsiales.</title>
        <authorList>
            <person name="Castelli M."/>
            <person name="Sabaneyeva E."/>
            <person name="Lanzoni O."/>
            <person name="Lebedeva N."/>
            <person name="Floriano A.M."/>
            <person name="Gaiarsa S."/>
            <person name="Benken K."/>
            <person name="Modeo L."/>
            <person name="Bandi C."/>
            <person name="Potekhin A."/>
            <person name="Sassera D."/>
            <person name="Petroni G."/>
        </authorList>
    </citation>
    <scope>NUCLEOTIDE SEQUENCE [LARGE SCALE GENOMIC DNA]</scope>
    <source>
        <strain evidence="13">CyL4-1</strain>
    </source>
</reference>
<dbReference type="InterPro" id="IPR018162">
    <property type="entry name" value="Ala-tRNA-ligase_IIc_anticod-bd"/>
</dbReference>
<dbReference type="GO" id="GO:0000049">
    <property type="term" value="F:tRNA binding"/>
    <property type="evidence" value="ECO:0007669"/>
    <property type="project" value="UniProtKB-KW"/>
</dbReference>
<dbReference type="CDD" id="cd00673">
    <property type="entry name" value="AlaRS_core"/>
    <property type="match status" value="1"/>
</dbReference>
<dbReference type="SMART" id="SM00863">
    <property type="entry name" value="tRNA_SAD"/>
    <property type="match status" value="1"/>
</dbReference>
<name>A0A5B8XDU7_9RICK</name>
<dbReference type="SUPFAM" id="SSF55186">
    <property type="entry name" value="ThrRS/AlaRS common domain"/>
    <property type="match status" value="1"/>
</dbReference>
<dbReference type="PROSITE" id="PS50860">
    <property type="entry name" value="AA_TRNA_LIGASE_II_ALA"/>
    <property type="match status" value="1"/>
</dbReference>
<dbReference type="GO" id="GO:0005524">
    <property type="term" value="F:ATP binding"/>
    <property type="evidence" value="ECO:0007669"/>
    <property type="project" value="UniProtKB-UniRule"/>
</dbReference>
<dbReference type="Pfam" id="PF07973">
    <property type="entry name" value="tRNA_SAD"/>
    <property type="match status" value="1"/>
</dbReference>
<feature type="binding site" evidence="11">
    <location>
        <position position="586"/>
    </location>
    <ligand>
        <name>Zn(2+)</name>
        <dbReference type="ChEBI" id="CHEBI:29105"/>
    </ligand>
</feature>
<dbReference type="InterPro" id="IPR050058">
    <property type="entry name" value="Ala-tRNA_ligase"/>
</dbReference>
<organism evidence="13 14">
    <name type="scientific">Candidatus Deianiraea vastatrix</name>
    <dbReference type="NCBI Taxonomy" id="2163644"/>
    <lineage>
        <taxon>Bacteria</taxon>
        <taxon>Pseudomonadati</taxon>
        <taxon>Pseudomonadota</taxon>
        <taxon>Alphaproteobacteria</taxon>
        <taxon>Rickettsiales</taxon>
        <taxon>Candidatus Deianiraeaceae</taxon>
        <taxon>Candidatus Deianiraea</taxon>
    </lineage>
</organism>
<comment type="cofactor">
    <cofactor evidence="11">
        <name>Zn(2+)</name>
        <dbReference type="ChEBI" id="CHEBI:29105"/>
    </cofactor>
    <text evidence="11">Binds 1 zinc ion per subunit.</text>
</comment>
<feature type="binding site" evidence="11">
    <location>
        <position position="687"/>
    </location>
    <ligand>
        <name>Zn(2+)</name>
        <dbReference type="ChEBI" id="CHEBI:29105"/>
    </ligand>
</feature>
<accession>A0A5B8XDU7</accession>
<dbReference type="Gene3D" id="3.30.54.20">
    <property type="match status" value="1"/>
</dbReference>
<keyword evidence="5 11" id="KW-0547">Nucleotide-binding</keyword>
<keyword evidence="9 11" id="KW-0648">Protein biosynthesis</keyword>
<dbReference type="InterPro" id="IPR018164">
    <property type="entry name" value="Ala-tRNA-synth_IIc_N"/>
</dbReference>
<evidence type="ECO:0000256" key="3">
    <source>
        <dbReference type="ARBA" id="ARBA00022598"/>
    </source>
</evidence>
<comment type="domain">
    <text evidence="11">Consists of three domains; the N-terminal catalytic domain, the editing domain and the C-terminal C-Ala domain. The editing domain removes incorrectly charged amino acids, while the C-Ala domain, along with tRNA(Ala), serves as a bridge to cooperatively bring together the editing and aminoacylation centers thus stimulating deacylation of misacylated tRNAs.</text>
</comment>
<dbReference type="SUPFAM" id="SSF55681">
    <property type="entry name" value="Class II aaRS and biotin synthetases"/>
    <property type="match status" value="1"/>
</dbReference>
<dbReference type="InterPro" id="IPR045864">
    <property type="entry name" value="aa-tRNA-synth_II/BPL/LPL"/>
</dbReference>
<dbReference type="Proteomes" id="UP000321934">
    <property type="component" value="Chromosome"/>
</dbReference>
<protein>
    <recommendedName>
        <fullName evidence="11">Alanine--tRNA ligase</fullName>
        <ecNumber evidence="11">6.1.1.7</ecNumber>
    </recommendedName>
    <alternativeName>
        <fullName evidence="11">Alanyl-tRNA synthetase</fullName>
        <shortName evidence="11">AlaRS</shortName>
    </alternativeName>
</protein>
<evidence type="ECO:0000313" key="14">
    <source>
        <dbReference type="Proteomes" id="UP000321934"/>
    </source>
</evidence>
<evidence type="ECO:0000256" key="9">
    <source>
        <dbReference type="ARBA" id="ARBA00022917"/>
    </source>
</evidence>
<dbReference type="GO" id="GO:0005829">
    <property type="term" value="C:cytosol"/>
    <property type="evidence" value="ECO:0007669"/>
    <property type="project" value="TreeGrafter"/>
</dbReference>
<dbReference type="EMBL" id="CP029077">
    <property type="protein sequence ID" value="QED23482.1"/>
    <property type="molecule type" value="Genomic_DNA"/>
</dbReference>
<dbReference type="HAMAP" id="MF_00036_B">
    <property type="entry name" value="Ala_tRNA_synth_B"/>
    <property type="match status" value="1"/>
</dbReference>
<evidence type="ECO:0000256" key="2">
    <source>
        <dbReference type="ARBA" id="ARBA00022555"/>
    </source>
</evidence>
<dbReference type="InterPro" id="IPR023033">
    <property type="entry name" value="Ala_tRNA_ligase_euk/bac"/>
</dbReference>
<keyword evidence="10 11" id="KW-0030">Aminoacyl-tRNA synthetase</keyword>
<keyword evidence="14" id="KW-1185">Reference proteome</keyword>
<dbReference type="InterPro" id="IPR012947">
    <property type="entry name" value="tRNA_SAD"/>
</dbReference>
<dbReference type="GO" id="GO:0008270">
    <property type="term" value="F:zinc ion binding"/>
    <property type="evidence" value="ECO:0007669"/>
    <property type="project" value="UniProtKB-UniRule"/>
</dbReference>
<dbReference type="Gene3D" id="2.40.30.130">
    <property type="match status" value="1"/>
</dbReference>
<keyword evidence="7 11" id="KW-0067">ATP-binding</keyword>
<keyword evidence="3 11" id="KW-0436">Ligase</keyword>
<dbReference type="PANTHER" id="PTHR11777">
    <property type="entry name" value="ALANYL-TRNA SYNTHETASE"/>
    <property type="match status" value="1"/>
</dbReference>
<dbReference type="FunFam" id="3.30.930.10:FF:000004">
    <property type="entry name" value="Alanine--tRNA ligase"/>
    <property type="match status" value="1"/>
</dbReference>
<keyword evidence="6 11" id="KW-0862">Zinc</keyword>
<dbReference type="GO" id="GO:0006419">
    <property type="term" value="P:alanyl-tRNA aminoacylation"/>
    <property type="evidence" value="ECO:0007669"/>
    <property type="project" value="UniProtKB-UniRule"/>
</dbReference>
<keyword evidence="2 11" id="KW-0820">tRNA-binding</keyword>
<dbReference type="SUPFAM" id="SSF101353">
    <property type="entry name" value="Putative anticodon-binding domain of alanyl-tRNA synthetase (AlaRS)"/>
    <property type="match status" value="1"/>
</dbReference>
<dbReference type="InterPro" id="IPR009000">
    <property type="entry name" value="Transl_B-barrel_sf"/>
</dbReference>
<comment type="similarity">
    <text evidence="1 11">Belongs to the class-II aminoacyl-tRNA synthetase family.</text>
</comment>
<comment type="function">
    <text evidence="11">Catalyzes the attachment of alanine to tRNA(Ala) in a two-step reaction: alanine is first activated by ATP to form Ala-AMP and then transferred to the acceptor end of tRNA(Ala). Also edits incorrectly charged Ser-tRNA(Ala) and Gly-tRNA(Ala) via its editing domain.</text>
</comment>
<dbReference type="EC" id="6.1.1.7" evidence="11"/>
<evidence type="ECO:0000256" key="6">
    <source>
        <dbReference type="ARBA" id="ARBA00022833"/>
    </source>
</evidence>
<proteinExistence type="inferred from homology"/>
<dbReference type="GO" id="GO:0002161">
    <property type="term" value="F:aminoacyl-tRNA deacylase activity"/>
    <property type="evidence" value="ECO:0007669"/>
    <property type="project" value="TreeGrafter"/>
</dbReference>
<evidence type="ECO:0000256" key="5">
    <source>
        <dbReference type="ARBA" id="ARBA00022741"/>
    </source>
</evidence>
<dbReference type="NCBIfam" id="TIGR00344">
    <property type="entry name" value="alaS"/>
    <property type="match status" value="1"/>
</dbReference>
<sequence>MNKYQDLRDLFTNYFVALGHKSVESSSLIPHKDPSLLFVNSGMVQFKDIFLGKEEPKFATATTVQKSLRAGGKHNDLDNVGYTARHHTFFEMLGNFSFGNYFKENAIEYAWNFLTKEVNLDKNRLYITVYHTDDEAFNIWKKLTGFSDEKIIKISTNDNFWSMGDTGPCGPCSEIYYDYGDSVKGGLPGSEDQDGDRFVEIWNLVFMQFNQEKGKPLEKLAKPCIDTGMGLERLVSVLEGKTNNYDTSLFSQLISNSREILSDKNEENLVAHRVVADHLRATSFLISDGILPSNEGRGYVLRRIMRRAMRYLHQINPNESKMHELFDKLQDLMGRQYPELSKNSELIKNTIKLEENGFRETLARGMKMILDEFKVGSINEISSQKNPIISGDFAFKLYDTYGFPFDMTADIMKRVGGVVDEKGFENAMLEQKNRSKGTFGGHGDQKESQIWLEIAKKLDSTCVLEDMNQVSRMTDDVLKSRVLAIVKNGENVDFIGKNQSMSSDEIWILLDKTCFYAESGGQCSDIGYISSNDEKTAIIDVQKVAGKLVIHKLKSANFDIKVSNEYEISVSKTHRENTAKNHTATHILQAALKSILGQTVSQKGSEVTSEKLRFDFNFSRQLSSDETGKIEAFINDIISQNLSVESVVDKKENIEKHNAIANFGEKYGDEVRIVKIGENGIASSELCGGIHVKNTASIGFFKIISERSVGSGLRRIEAITGNFAMSYLCEKSKLLSDVQAKLSCNEDEIISKIQDLVSNFAKCQKEIENLKTINAINTTVFQEIKSKDGKIINIAKFENLNAMAKNIMFALGDKAKENSVLIGYFSENNSKILAVFSKNAKSACELICEVTEKLDGKKSGGGTEKFAMGKIDAEFNILHSFFWHKD</sequence>
<dbReference type="InterPro" id="IPR002318">
    <property type="entry name" value="Ala-tRNA-lgiase_IIc"/>
</dbReference>
<feature type="binding site" evidence="11">
    <location>
        <position position="691"/>
    </location>
    <ligand>
        <name>Zn(2+)</name>
        <dbReference type="ChEBI" id="CHEBI:29105"/>
    </ligand>
</feature>
<dbReference type="FunFam" id="3.30.980.10:FF:000004">
    <property type="entry name" value="Alanine--tRNA ligase, cytoplasmic"/>
    <property type="match status" value="1"/>
</dbReference>
<feature type="binding site" evidence="11">
    <location>
        <position position="582"/>
    </location>
    <ligand>
        <name>Zn(2+)</name>
        <dbReference type="ChEBI" id="CHEBI:29105"/>
    </ligand>
</feature>
<gene>
    <name evidence="11" type="primary">alaS</name>
    <name evidence="13" type="ORF">Deia_00691</name>
</gene>
<feature type="domain" description="Alanyl-transfer RNA synthetases family profile" evidence="12">
    <location>
        <begin position="2"/>
        <end position="730"/>
    </location>
</feature>
<evidence type="ECO:0000259" key="12">
    <source>
        <dbReference type="PROSITE" id="PS50860"/>
    </source>
</evidence>
<comment type="catalytic activity">
    <reaction evidence="11">
        <text>tRNA(Ala) + L-alanine + ATP = L-alanyl-tRNA(Ala) + AMP + diphosphate</text>
        <dbReference type="Rhea" id="RHEA:12540"/>
        <dbReference type="Rhea" id="RHEA-COMP:9657"/>
        <dbReference type="Rhea" id="RHEA-COMP:9923"/>
        <dbReference type="ChEBI" id="CHEBI:30616"/>
        <dbReference type="ChEBI" id="CHEBI:33019"/>
        <dbReference type="ChEBI" id="CHEBI:57972"/>
        <dbReference type="ChEBI" id="CHEBI:78442"/>
        <dbReference type="ChEBI" id="CHEBI:78497"/>
        <dbReference type="ChEBI" id="CHEBI:456215"/>
        <dbReference type="EC" id="6.1.1.7"/>
    </reaction>
</comment>